<accession>M0N048</accession>
<dbReference type="Pfam" id="PF01040">
    <property type="entry name" value="UbiA"/>
    <property type="match status" value="1"/>
</dbReference>
<dbReference type="GO" id="GO:0016765">
    <property type="term" value="F:transferase activity, transferring alkyl or aryl (other than methyl) groups"/>
    <property type="evidence" value="ECO:0007669"/>
    <property type="project" value="InterPro"/>
</dbReference>
<evidence type="ECO:0000256" key="3">
    <source>
        <dbReference type="ARBA" id="ARBA00022989"/>
    </source>
</evidence>
<evidence type="ECO:0000256" key="2">
    <source>
        <dbReference type="ARBA" id="ARBA00022692"/>
    </source>
</evidence>
<feature type="transmembrane region" description="Helical" evidence="5">
    <location>
        <begin position="207"/>
        <end position="226"/>
    </location>
</feature>
<dbReference type="InterPro" id="IPR044878">
    <property type="entry name" value="UbiA_sf"/>
</dbReference>
<evidence type="ECO:0000256" key="1">
    <source>
        <dbReference type="ARBA" id="ARBA00004651"/>
    </source>
</evidence>
<gene>
    <name evidence="6" type="ORF">C450_12240</name>
</gene>
<comment type="subcellular location">
    <subcellularLocation>
        <location evidence="1">Cell membrane</location>
        <topology evidence="1">Multi-pass membrane protein</topology>
    </subcellularLocation>
</comment>
<dbReference type="PATRIC" id="fig|1227456.3.peg.2478"/>
<evidence type="ECO:0000256" key="4">
    <source>
        <dbReference type="ARBA" id="ARBA00023136"/>
    </source>
</evidence>
<feature type="transmembrane region" description="Helical" evidence="5">
    <location>
        <begin position="143"/>
        <end position="164"/>
    </location>
</feature>
<dbReference type="STRING" id="1227456.C450_12240"/>
<protein>
    <recommendedName>
        <fullName evidence="8">Prenyltransferase</fullName>
    </recommendedName>
</protein>
<keyword evidence="3 5" id="KW-1133">Transmembrane helix</keyword>
<proteinExistence type="predicted"/>
<feature type="transmembrane region" description="Helical" evidence="5">
    <location>
        <begin position="170"/>
        <end position="186"/>
    </location>
</feature>
<dbReference type="AlphaFoldDB" id="M0N048"/>
<evidence type="ECO:0000256" key="5">
    <source>
        <dbReference type="SAM" id="Phobius"/>
    </source>
</evidence>
<feature type="transmembrane region" description="Helical" evidence="5">
    <location>
        <begin position="111"/>
        <end position="131"/>
    </location>
</feature>
<dbReference type="InterPro" id="IPR000537">
    <property type="entry name" value="UbiA_prenyltransferase"/>
</dbReference>
<sequence>MTINRLPETIGYNLAYLGVGVGLATTSRGLTSLGSNWDLLLVGFLAAMLSKMQASVADVIHDRDLDRENPEKSRIPDALDRLSIKGSMTILAAELIGGMSLWGWISVSMHAPVYLGFGAATCLLGFVYTYPPRIKERGLFNHLTTTAVDVGYVAVFFFIAGGSIVGGQEIAVLAVVFLYAFGYHVAHQAADTYYDRIYGISTFTQMLGVRRSVLFAGVSTALAALINIYYGLFLAGGMLLLFTLCYSYIALRIRNTEPKVQSDRVSRWFSIGLWATVMNSSMVLDLALL</sequence>
<dbReference type="EMBL" id="AOME01000068">
    <property type="protein sequence ID" value="EMA51246.1"/>
    <property type="molecule type" value="Genomic_DNA"/>
</dbReference>
<evidence type="ECO:0000313" key="6">
    <source>
        <dbReference type="EMBL" id="EMA51246.1"/>
    </source>
</evidence>
<reference evidence="6 7" key="1">
    <citation type="journal article" date="2014" name="PLoS Genet.">
        <title>Phylogenetically driven sequencing of extremely halophilic archaea reveals strategies for static and dynamic osmo-response.</title>
        <authorList>
            <person name="Becker E.A."/>
            <person name="Seitzer P.M."/>
            <person name="Tritt A."/>
            <person name="Larsen D."/>
            <person name="Krusor M."/>
            <person name="Yao A.I."/>
            <person name="Wu D."/>
            <person name="Madern D."/>
            <person name="Eisen J.A."/>
            <person name="Darling A.E."/>
            <person name="Facciotti M.T."/>
        </authorList>
    </citation>
    <scope>NUCLEOTIDE SEQUENCE [LARGE SCALE GENOMIC DNA]</scope>
    <source>
        <strain evidence="6 7">DSM 8989</strain>
    </source>
</reference>
<keyword evidence="4 5" id="KW-0472">Membrane</keyword>
<feature type="transmembrane region" description="Helical" evidence="5">
    <location>
        <begin position="265"/>
        <end position="284"/>
    </location>
</feature>
<keyword evidence="7" id="KW-1185">Reference proteome</keyword>
<keyword evidence="2 5" id="KW-0812">Transmembrane</keyword>
<dbReference type="Gene3D" id="1.10.357.140">
    <property type="entry name" value="UbiA prenyltransferase"/>
    <property type="match status" value="1"/>
</dbReference>
<dbReference type="Proteomes" id="UP000011625">
    <property type="component" value="Unassembled WGS sequence"/>
</dbReference>
<feature type="transmembrane region" description="Helical" evidence="5">
    <location>
        <begin position="82"/>
        <end position="105"/>
    </location>
</feature>
<comment type="caution">
    <text evidence="6">The sequence shown here is derived from an EMBL/GenBank/DDBJ whole genome shotgun (WGS) entry which is preliminary data.</text>
</comment>
<organism evidence="6 7">
    <name type="scientific">Halococcus salifodinae DSM 8989</name>
    <dbReference type="NCBI Taxonomy" id="1227456"/>
    <lineage>
        <taxon>Archaea</taxon>
        <taxon>Methanobacteriati</taxon>
        <taxon>Methanobacteriota</taxon>
        <taxon>Stenosarchaea group</taxon>
        <taxon>Halobacteria</taxon>
        <taxon>Halobacteriales</taxon>
        <taxon>Halococcaceae</taxon>
        <taxon>Halococcus</taxon>
    </lineage>
</organism>
<evidence type="ECO:0000313" key="7">
    <source>
        <dbReference type="Proteomes" id="UP000011625"/>
    </source>
</evidence>
<evidence type="ECO:0008006" key="8">
    <source>
        <dbReference type="Google" id="ProtNLM"/>
    </source>
</evidence>
<name>M0N048_9EURY</name>
<feature type="transmembrane region" description="Helical" evidence="5">
    <location>
        <begin position="232"/>
        <end position="253"/>
    </location>
</feature>
<dbReference type="GO" id="GO:0005886">
    <property type="term" value="C:plasma membrane"/>
    <property type="evidence" value="ECO:0007669"/>
    <property type="project" value="UniProtKB-SubCell"/>
</dbReference>